<evidence type="ECO:0000313" key="2">
    <source>
        <dbReference type="Proteomes" id="UP000054485"/>
    </source>
</evidence>
<organism evidence="1 2">
    <name type="scientific">Suillus luteus UH-Slu-Lm8-n1</name>
    <dbReference type="NCBI Taxonomy" id="930992"/>
    <lineage>
        <taxon>Eukaryota</taxon>
        <taxon>Fungi</taxon>
        <taxon>Dikarya</taxon>
        <taxon>Basidiomycota</taxon>
        <taxon>Agaricomycotina</taxon>
        <taxon>Agaricomycetes</taxon>
        <taxon>Agaricomycetidae</taxon>
        <taxon>Boletales</taxon>
        <taxon>Suillineae</taxon>
        <taxon>Suillaceae</taxon>
        <taxon>Suillus</taxon>
    </lineage>
</organism>
<gene>
    <name evidence="1" type="ORF">CY34DRAFT_802273</name>
</gene>
<accession>A0A0D0BFA5</accession>
<dbReference type="Proteomes" id="UP000054485">
    <property type="component" value="Unassembled WGS sequence"/>
</dbReference>
<name>A0A0D0BFA5_9AGAM</name>
<dbReference type="InParanoid" id="A0A0D0BFA5"/>
<dbReference type="OrthoDB" id="2675389at2759"/>
<sequence>MVMVSSSLALAYVGSNRRTVFLSYRGHFPLGPYVERLGEGVPNLAWNLYFQASAKGDPRQRVRINVGATFVSMALKETVVTELKKTSRAYFGT</sequence>
<protein>
    <submittedName>
        <fullName evidence="1">Uncharacterized protein</fullName>
    </submittedName>
</protein>
<evidence type="ECO:0000313" key="1">
    <source>
        <dbReference type="EMBL" id="KIK44812.1"/>
    </source>
</evidence>
<dbReference type="EMBL" id="KN835183">
    <property type="protein sequence ID" value="KIK44812.1"/>
    <property type="molecule type" value="Genomic_DNA"/>
</dbReference>
<keyword evidence="2" id="KW-1185">Reference proteome</keyword>
<reference evidence="1 2" key="1">
    <citation type="submission" date="2014-04" db="EMBL/GenBank/DDBJ databases">
        <authorList>
            <consortium name="DOE Joint Genome Institute"/>
            <person name="Kuo A."/>
            <person name="Ruytinx J."/>
            <person name="Rineau F."/>
            <person name="Colpaert J."/>
            <person name="Kohler A."/>
            <person name="Nagy L.G."/>
            <person name="Floudas D."/>
            <person name="Copeland A."/>
            <person name="Barry K.W."/>
            <person name="Cichocki N."/>
            <person name="Veneault-Fourrey C."/>
            <person name="LaButti K."/>
            <person name="Lindquist E.A."/>
            <person name="Lipzen A."/>
            <person name="Lundell T."/>
            <person name="Morin E."/>
            <person name="Murat C."/>
            <person name="Sun H."/>
            <person name="Tunlid A."/>
            <person name="Henrissat B."/>
            <person name="Grigoriev I.V."/>
            <person name="Hibbett D.S."/>
            <person name="Martin F."/>
            <person name="Nordberg H.P."/>
            <person name="Cantor M.N."/>
            <person name="Hua S.X."/>
        </authorList>
    </citation>
    <scope>NUCLEOTIDE SEQUENCE [LARGE SCALE GENOMIC DNA]</scope>
    <source>
        <strain evidence="1 2">UH-Slu-Lm8-n1</strain>
    </source>
</reference>
<reference evidence="2" key="2">
    <citation type="submission" date="2015-01" db="EMBL/GenBank/DDBJ databases">
        <title>Evolutionary Origins and Diversification of the Mycorrhizal Mutualists.</title>
        <authorList>
            <consortium name="DOE Joint Genome Institute"/>
            <consortium name="Mycorrhizal Genomics Consortium"/>
            <person name="Kohler A."/>
            <person name="Kuo A."/>
            <person name="Nagy L.G."/>
            <person name="Floudas D."/>
            <person name="Copeland A."/>
            <person name="Barry K.W."/>
            <person name="Cichocki N."/>
            <person name="Veneault-Fourrey C."/>
            <person name="LaButti K."/>
            <person name="Lindquist E.A."/>
            <person name="Lipzen A."/>
            <person name="Lundell T."/>
            <person name="Morin E."/>
            <person name="Murat C."/>
            <person name="Riley R."/>
            <person name="Ohm R."/>
            <person name="Sun H."/>
            <person name="Tunlid A."/>
            <person name="Henrissat B."/>
            <person name="Grigoriev I.V."/>
            <person name="Hibbett D.S."/>
            <person name="Martin F."/>
        </authorList>
    </citation>
    <scope>NUCLEOTIDE SEQUENCE [LARGE SCALE GENOMIC DNA]</scope>
    <source>
        <strain evidence="2">UH-Slu-Lm8-n1</strain>
    </source>
</reference>
<dbReference type="AlphaFoldDB" id="A0A0D0BFA5"/>
<proteinExistence type="predicted"/>
<dbReference type="HOGENOM" id="CLU_2401140_0_0_1"/>